<name>A0ABW0F3P1_9HYPH</name>
<comment type="caution">
    <text evidence="1">The sequence shown here is derived from an EMBL/GenBank/DDBJ whole genome shotgun (WGS) entry which is preliminary data.</text>
</comment>
<dbReference type="Proteomes" id="UP001595976">
    <property type="component" value="Unassembled WGS sequence"/>
</dbReference>
<dbReference type="EMBL" id="JBHSLI010000004">
    <property type="protein sequence ID" value="MFC5293493.1"/>
    <property type="molecule type" value="Genomic_DNA"/>
</dbReference>
<gene>
    <name evidence="1" type="ORF">ACFPK2_10885</name>
</gene>
<accession>A0ABW0F3P1</accession>
<evidence type="ECO:0000313" key="2">
    <source>
        <dbReference type="Proteomes" id="UP001595976"/>
    </source>
</evidence>
<organism evidence="1 2">
    <name type="scientific">Bosea minatitlanensis</name>
    <dbReference type="NCBI Taxonomy" id="128782"/>
    <lineage>
        <taxon>Bacteria</taxon>
        <taxon>Pseudomonadati</taxon>
        <taxon>Pseudomonadota</taxon>
        <taxon>Alphaproteobacteria</taxon>
        <taxon>Hyphomicrobiales</taxon>
        <taxon>Boseaceae</taxon>
        <taxon>Bosea</taxon>
    </lineage>
</organism>
<dbReference type="RefSeq" id="WP_260349350.1">
    <property type="nucleotide sequence ID" value="NZ_JAOAOS010000013.1"/>
</dbReference>
<sequence length="94" mass="10726">MRIISQTSKRFHGTHKGYEISIWLDEDDLEEDEVPRFYIQVWSLKTGGHNYDGWAPESVTTIAEAKKEAIRGSCIDMPKSWWANLGKPSAETAL</sequence>
<evidence type="ECO:0000313" key="1">
    <source>
        <dbReference type="EMBL" id="MFC5293493.1"/>
    </source>
</evidence>
<keyword evidence="2" id="KW-1185">Reference proteome</keyword>
<reference evidence="2" key="1">
    <citation type="journal article" date="2019" name="Int. J. Syst. Evol. Microbiol.">
        <title>The Global Catalogue of Microorganisms (GCM) 10K type strain sequencing project: providing services to taxonomists for standard genome sequencing and annotation.</title>
        <authorList>
            <consortium name="The Broad Institute Genomics Platform"/>
            <consortium name="The Broad Institute Genome Sequencing Center for Infectious Disease"/>
            <person name="Wu L."/>
            <person name="Ma J."/>
        </authorList>
    </citation>
    <scope>NUCLEOTIDE SEQUENCE [LARGE SCALE GENOMIC DNA]</scope>
    <source>
        <strain evidence="2">CGMCC 1.15643</strain>
    </source>
</reference>
<protein>
    <submittedName>
        <fullName evidence="1">Uncharacterized protein</fullName>
    </submittedName>
</protein>
<proteinExistence type="predicted"/>